<accession>A0A512PBV9</accession>
<dbReference type="InterPro" id="IPR001958">
    <property type="entry name" value="Tet-R_TetA/multi-R_MdtG-like"/>
</dbReference>
<gene>
    <name evidence="8" type="ORF">CSO01_14000</name>
</gene>
<keyword evidence="3 6" id="KW-0812">Transmembrane</keyword>
<dbReference type="PANTHER" id="PTHR23528:SF1">
    <property type="entry name" value="MAJOR FACILITATOR SUPERFAMILY (MFS) PROFILE DOMAIN-CONTAINING PROTEIN"/>
    <property type="match status" value="1"/>
</dbReference>
<dbReference type="SUPFAM" id="SSF103473">
    <property type="entry name" value="MFS general substrate transporter"/>
    <property type="match status" value="1"/>
</dbReference>
<dbReference type="InterPro" id="IPR011701">
    <property type="entry name" value="MFS"/>
</dbReference>
<feature type="transmembrane region" description="Helical" evidence="6">
    <location>
        <begin position="75"/>
        <end position="99"/>
    </location>
</feature>
<feature type="transmembrane region" description="Helical" evidence="6">
    <location>
        <begin position="255"/>
        <end position="276"/>
    </location>
</feature>
<evidence type="ECO:0000256" key="3">
    <source>
        <dbReference type="ARBA" id="ARBA00022692"/>
    </source>
</evidence>
<keyword evidence="4 6" id="KW-1133">Transmembrane helix</keyword>
<protein>
    <recommendedName>
        <fullName evidence="7">Major facilitator superfamily (MFS) profile domain-containing protein</fullName>
    </recommendedName>
</protein>
<organism evidence="8 9">
    <name type="scientific">Cellulomonas soli</name>
    <dbReference type="NCBI Taxonomy" id="931535"/>
    <lineage>
        <taxon>Bacteria</taxon>
        <taxon>Bacillati</taxon>
        <taxon>Actinomycetota</taxon>
        <taxon>Actinomycetes</taxon>
        <taxon>Micrococcales</taxon>
        <taxon>Cellulomonadaceae</taxon>
        <taxon>Cellulomonas</taxon>
    </lineage>
</organism>
<dbReference type="PROSITE" id="PS00216">
    <property type="entry name" value="SUGAR_TRANSPORT_1"/>
    <property type="match status" value="1"/>
</dbReference>
<dbReference type="InterPro" id="IPR036259">
    <property type="entry name" value="MFS_trans_sf"/>
</dbReference>
<dbReference type="EMBL" id="BKAL01000004">
    <property type="protein sequence ID" value="GEP68685.1"/>
    <property type="molecule type" value="Genomic_DNA"/>
</dbReference>
<feature type="transmembrane region" description="Helical" evidence="6">
    <location>
        <begin position="410"/>
        <end position="429"/>
    </location>
</feature>
<evidence type="ECO:0000256" key="2">
    <source>
        <dbReference type="ARBA" id="ARBA00007520"/>
    </source>
</evidence>
<dbReference type="PROSITE" id="PS50850">
    <property type="entry name" value="MFS"/>
    <property type="match status" value="1"/>
</dbReference>
<proteinExistence type="inferred from homology"/>
<evidence type="ECO:0000256" key="5">
    <source>
        <dbReference type="ARBA" id="ARBA00023136"/>
    </source>
</evidence>
<reference evidence="8 9" key="1">
    <citation type="submission" date="2019-07" db="EMBL/GenBank/DDBJ databases">
        <title>Whole genome shotgun sequence of Cellulomonas soli NBRC 109434.</title>
        <authorList>
            <person name="Hosoyama A."/>
            <person name="Uohara A."/>
            <person name="Ohji S."/>
            <person name="Ichikawa N."/>
        </authorList>
    </citation>
    <scope>NUCLEOTIDE SEQUENCE [LARGE SCALE GENOMIC DNA]</scope>
    <source>
        <strain evidence="8 9">NBRC 109434</strain>
    </source>
</reference>
<dbReference type="RefSeq" id="WP_146952442.1">
    <property type="nucleotide sequence ID" value="NZ_BAABBJ010000003.1"/>
</dbReference>
<dbReference type="PANTHER" id="PTHR23528">
    <property type="match status" value="1"/>
</dbReference>
<dbReference type="AlphaFoldDB" id="A0A512PBV9"/>
<evidence type="ECO:0000313" key="9">
    <source>
        <dbReference type="Proteomes" id="UP000321798"/>
    </source>
</evidence>
<dbReference type="Gene3D" id="1.20.1250.20">
    <property type="entry name" value="MFS general substrate transporter like domains"/>
    <property type="match status" value="2"/>
</dbReference>
<evidence type="ECO:0000259" key="7">
    <source>
        <dbReference type="PROSITE" id="PS50850"/>
    </source>
</evidence>
<feature type="transmembrane region" description="Helical" evidence="6">
    <location>
        <begin position="288"/>
        <end position="309"/>
    </location>
</feature>
<dbReference type="GO" id="GO:0022857">
    <property type="term" value="F:transmembrane transporter activity"/>
    <property type="evidence" value="ECO:0007669"/>
    <property type="project" value="InterPro"/>
</dbReference>
<feature type="transmembrane region" description="Helical" evidence="6">
    <location>
        <begin position="137"/>
        <end position="160"/>
    </location>
</feature>
<dbReference type="PRINTS" id="PR01035">
    <property type="entry name" value="TCRTETA"/>
</dbReference>
<evidence type="ECO:0000256" key="4">
    <source>
        <dbReference type="ARBA" id="ARBA00022989"/>
    </source>
</evidence>
<feature type="transmembrane region" description="Helical" evidence="6">
    <location>
        <begin position="384"/>
        <end position="404"/>
    </location>
</feature>
<feature type="transmembrane region" description="Helical" evidence="6">
    <location>
        <begin position="111"/>
        <end position="131"/>
    </location>
</feature>
<evidence type="ECO:0000256" key="1">
    <source>
        <dbReference type="ARBA" id="ARBA00004651"/>
    </source>
</evidence>
<dbReference type="OrthoDB" id="7584869at2"/>
<comment type="caution">
    <text evidence="8">The sequence shown here is derived from an EMBL/GenBank/DDBJ whole genome shotgun (WGS) entry which is preliminary data.</text>
</comment>
<keyword evidence="9" id="KW-1185">Reference proteome</keyword>
<feature type="transmembrane region" description="Helical" evidence="6">
    <location>
        <begin position="321"/>
        <end position="340"/>
    </location>
</feature>
<dbReference type="InterPro" id="IPR020846">
    <property type="entry name" value="MFS_dom"/>
</dbReference>
<feature type="domain" description="Major facilitator superfamily (MFS) profile" evidence="7">
    <location>
        <begin position="39"/>
        <end position="435"/>
    </location>
</feature>
<feature type="transmembrane region" description="Helical" evidence="6">
    <location>
        <begin position="172"/>
        <end position="194"/>
    </location>
</feature>
<keyword evidence="5 6" id="KW-0472">Membrane</keyword>
<evidence type="ECO:0000256" key="6">
    <source>
        <dbReference type="SAM" id="Phobius"/>
    </source>
</evidence>
<feature type="transmembrane region" description="Helical" evidence="6">
    <location>
        <begin position="43"/>
        <end position="63"/>
    </location>
</feature>
<sequence length="435" mass="45227">METQAPAAVAEAVLEPARTPDELAPDTAQPFTTGRTIRFGAGFMLFGLLWCVGLMIVAAVLLPQRLTDLGVAFPAAMLGTINAITAVVSLVSNLVVGNLSDRTRARFGRRTPWILGGAVLGGLSLTGVGLLESPVLLTVSYCLSMVGLNMMLAPAVAVLSDRVPMRLRGTMSALYGGGLVAGQALGTLIGAAFITNAVPGFVLGGALMLLGGVIALVLWPRELSAGNLPANVGGFKELLVSFRPPRNAPDFYKAFVGRLLMLVSYQMITAYQLYIVQDHIGQSTKESAATIATMSVITMIVSLLASVGAGPISDRIGRRKVPVVVASALFAVGIAMPWIMPTTTGMFLYAGIAGFGYGVYTSVDQALNVDVLPSVENAGKDLGILNLATTLGQTVGPILTSTIVVATGTYAVAFPVAIAMALLGCVFILKIRSVR</sequence>
<comment type="similarity">
    <text evidence="2">Belongs to the major facilitator superfamily. TCR/Tet family.</text>
</comment>
<dbReference type="Proteomes" id="UP000321798">
    <property type="component" value="Unassembled WGS sequence"/>
</dbReference>
<name>A0A512PBV9_9CELL</name>
<dbReference type="GO" id="GO:0005886">
    <property type="term" value="C:plasma membrane"/>
    <property type="evidence" value="ECO:0007669"/>
    <property type="project" value="UniProtKB-SubCell"/>
</dbReference>
<dbReference type="Pfam" id="PF07690">
    <property type="entry name" value="MFS_1"/>
    <property type="match status" value="1"/>
</dbReference>
<feature type="transmembrane region" description="Helical" evidence="6">
    <location>
        <begin position="346"/>
        <end position="363"/>
    </location>
</feature>
<comment type="subcellular location">
    <subcellularLocation>
        <location evidence="1">Cell membrane</location>
        <topology evidence="1">Multi-pass membrane protein</topology>
    </subcellularLocation>
</comment>
<evidence type="ECO:0000313" key="8">
    <source>
        <dbReference type="EMBL" id="GEP68685.1"/>
    </source>
</evidence>
<dbReference type="InterPro" id="IPR005829">
    <property type="entry name" value="Sugar_transporter_CS"/>
</dbReference>
<feature type="transmembrane region" description="Helical" evidence="6">
    <location>
        <begin position="200"/>
        <end position="219"/>
    </location>
</feature>